<feature type="binding site" evidence="7">
    <location>
        <position position="40"/>
    </location>
    <ligand>
        <name>a divalent metal cation</name>
        <dbReference type="ChEBI" id="CHEBI:60240"/>
    </ligand>
</feature>
<keyword evidence="4 7" id="KW-0479">Metal-binding</keyword>
<evidence type="ECO:0000256" key="7">
    <source>
        <dbReference type="HAMAP-Rule" id="MF_00060"/>
    </source>
</evidence>
<dbReference type="InterPro" id="IPR030048">
    <property type="entry name" value="SurE"/>
</dbReference>
<dbReference type="GO" id="GO:0008253">
    <property type="term" value="F:5'-nucleotidase activity"/>
    <property type="evidence" value="ECO:0007669"/>
    <property type="project" value="UniProtKB-EC"/>
</dbReference>
<comment type="catalytic activity">
    <reaction evidence="1 7">
        <text>a ribonucleoside 5'-phosphate + H2O = a ribonucleoside + phosphate</text>
        <dbReference type="Rhea" id="RHEA:12484"/>
        <dbReference type="ChEBI" id="CHEBI:15377"/>
        <dbReference type="ChEBI" id="CHEBI:18254"/>
        <dbReference type="ChEBI" id="CHEBI:43474"/>
        <dbReference type="ChEBI" id="CHEBI:58043"/>
        <dbReference type="EC" id="3.1.3.5"/>
    </reaction>
</comment>
<sequence length="264" mass="28741">MRILLTNDDGIHAEGLQSLERIARTLSDDIWIVAPEYEQSGAGRALTLSDPIRVRRVDDRRFAVEGTPTDCVAMAVQQLIEGPAPNLVLSGVNRGQNLAEDVTLSGTVAGAIEGMALGIPSIALSQAMTYFHDEVVAHWETAEHFGPGVVRRLLEIGWPRDVIMNVNFPALAPEAVTEVEVTRQGFRDSHMRSMEKRTDLRGRDYYWTGFVLKPSKPAEGTDLKAVYEGKISVTPLHIDLTHNPTVAALKGLLGGAPPKLEAAS</sequence>
<proteinExistence type="inferred from homology"/>
<feature type="binding site" evidence="7">
    <location>
        <position position="8"/>
    </location>
    <ligand>
        <name>a divalent metal cation</name>
        <dbReference type="ChEBI" id="CHEBI:60240"/>
    </ligand>
</feature>
<dbReference type="Pfam" id="PF01975">
    <property type="entry name" value="SurE"/>
    <property type="match status" value="1"/>
</dbReference>
<dbReference type="RefSeq" id="WP_163231447.1">
    <property type="nucleotide sequence ID" value="NZ_BMLD01000006.1"/>
</dbReference>
<keyword evidence="10" id="KW-1185">Reference proteome</keyword>
<evidence type="ECO:0000256" key="5">
    <source>
        <dbReference type="ARBA" id="ARBA00022741"/>
    </source>
</evidence>
<evidence type="ECO:0000256" key="3">
    <source>
        <dbReference type="ARBA" id="ARBA00022490"/>
    </source>
</evidence>
<dbReference type="EMBL" id="JAVDRL010000005">
    <property type="protein sequence ID" value="MDR6531186.1"/>
    <property type="molecule type" value="Genomic_DNA"/>
</dbReference>
<feature type="domain" description="Survival protein SurE-like phosphatase/nucleotidase" evidence="8">
    <location>
        <begin position="3"/>
        <end position="188"/>
    </location>
</feature>
<evidence type="ECO:0000256" key="2">
    <source>
        <dbReference type="ARBA" id="ARBA00011062"/>
    </source>
</evidence>
<feature type="binding site" evidence="7">
    <location>
        <position position="93"/>
    </location>
    <ligand>
        <name>a divalent metal cation</name>
        <dbReference type="ChEBI" id="CHEBI:60240"/>
    </ligand>
</feature>
<dbReference type="SUPFAM" id="SSF64167">
    <property type="entry name" value="SurE-like"/>
    <property type="match status" value="1"/>
</dbReference>
<dbReference type="Gene3D" id="3.40.1210.10">
    <property type="entry name" value="Survival protein SurE-like phosphatase/nucleotidase"/>
    <property type="match status" value="1"/>
</dbReference>
<keyword evidence="3 7" id="KW-0963">Cytoplasm</keyword>
<keyword evidence="6 7" id="KW-0378">Hydrolase</keyword>
<keyword evidence="5 7" id="KW-0547">Nucleotide-binding</keyword>
<dbReference type="Proteomes" id="UP001262754">
    <property type="component" value="Unassembled WGS sequence"/>
</dbReference>
<comment type="caution">
    <text evidence="9">The sequence shown here is derived from an EMBL/GenBank/DDBJ whole genome shotgun (WGS) entry which is preliminary data.</text>
</comment>
<dbReference type="EC" id="3.1.3.5" evidence="7"/>
<comment type="subcellular location">
    <subcellularLocation>
        <location evidence="7">Cytoplasm</location>
    </subcellularLocation>
</comment>
<dbReference type="PANTHER" id="PTHR30457:SF12">
    <property type="entry name" value="5'_3'-NUCLEOTIDASE SURE"/>
    <property type="match status" value="1"/>
</dbReference>
<reference evidence="9 10" key="1">
    <citation type="submission" date="2023-07" db="EMBL/GenBank/DDBJ databases">
        <title>Sorghum-associated microbial communities from plants grown in Nebraska, USA.</title>
        <authorList>
            <person name="Schachtman D."/>
        </authorList>
    </citation>
    <scope>NUCLEOTIDE SEQUENCE [LARGE SCALE GENOMIC DNA]</scope>
    <source>
        <strain evidence="9 10">DS2154</strain>
    </source>
</reference>
<dbReference type="NCBIfam" id="TIGR00087">
    <property type="entry name" value="surE"/>
    <property type="match status" value="1"/>
</dbReference>
<gene>
    <name evidence="7" type="primary">surE</name>
    <name evidence="9" type="ORF">J2800_001928</name>
</gene>
<accession>A0ABU1MYB9</accession>
<comment type="function">
    <text evidence="7">Nucleotidase that shows phosphatase activity on nucleoside 5'-monophosphates.</text>
</comment>
<comment type="similarity">
    <text evidence="2 7">Belongs to the SurE nucleotidase family.</text>
</comment>
<evidence type="ECO:0000256" key="1">
    <source>
        <dbReference type="ARBA" id="ARBA00000815"/>
    </source>
</evidence>
<protein>
    <recommendedName>
        <fullName evidence="7">5'-nucleotidase SurE</fullName>
        <ecNumber evidence="7">3.1.3.5</ecNumber>
    </recommendedName>
    <alternativeName>
        <fullName evidence="7">Nucleoside 5'-monophosphate phosphohydrolase</fullName>
    </alternativeName>
</protein>
<evidence type="ECO:0000259" key="8">
    <source>
        <dbReference type="Pfam" id="PF01975"/>
    </source>
</evidence>
<dbReference type="PANTHER" id="PTHR30457">
    <property type="entry name" value="5'-NUCLEOTIDASE SURE"/>
    <property type="match status" value="1"/>
</dbReference>
<dbReference type="HAMAP" id="MF_00060">
    <property type="entry name" value="SurE"/>
    <property type="match status" value="1"/>
</dbReference>
<evidence type="ECO:0000313" key="10">
    <source>
        <dbReference type="Proteomes" id="UP001262754"/>
    </source>
</evidence>
<dbReference type="InterPro" id="IPR002828">
    <property type="entry name" value="SurE-like_Pase/nucleotidase"/>
</dbReference>
<dbReference type="NCBIfam" id="NF001490">
    <property type="entry name" value="PRK00346.1-4"/>
    <property type="match status" value="1"/>
</dbReference>
<feature type="binding site" evidence="7">
    <location>
        <position position="9"/>
    </location>
    <ligand>
        <name>a divalent metal cation</name>
        <dbReference type="ChEBI" id="CHEBI:60240"/>
    </ligand>
</feature>
<evidence type="ECO:0000256" key="6">
    <source>
        <dbReference type="ARBA" id="ARBA00022801"/>
    </source>
</evidence>
<comment type="cofactor">
    <cofactor evidence="7">
        <name>a divalent metal cation</name>
        <dbReference type="ChEBI" id="CHEBI:60240"/>
    </cofactor>
    <text evidence="7">Binds 1 divalent metal cation per subunit.</text>
</comment>
<name>A0ABU1MYB9_9CAUL</name>
<evidence type="ECO:0000313" key="9">
    <source>
        <dbReference type="EMBL" id="MDR6531186.1"/>
    </source>
</evidence>
<dbReference type="InterPro" id="IPR036523">
    <property type="entry name" value="SurE-like_sf"/>
</dbReference>
<organism evidence="9 10">
    <name type="scientific">Caulobacter rhizosphaerae</name>
    <dbReference type="NCBI Taxonomy" id="2010972"/>
    <lineage>
        <taxon>Bacteria</taxon>
        <taxon>Pseudomonadati</taxon>
        <taxon>Pseudomonadota</taxon>
        <taxon>Alphaproteobacteria</taxon>
        <taxon>Caulobacterales</taxon>
        <taxon>Caulobacteraceae</taxon>
        <taxon>Caulobacter</taxon>
    </lineage>
</organism>
<evidence type="ECO:0000256" key="4">
    <source>
        <dbReference type="ARBA" id="ARBA00022723"/>
    </source>
</evidence>